<protein>
    <submittedName>
        <fullName evidence="1">Uncharacterized protein</fullName>
    </submittedName>
</protein>
<evidence type="ECO:0000313" key="1">
    <source>
        <dbReference type="EMBL" id="SVB39067.1"/>
    </source>
</evidence>
<gene>
    <name evidence="1" type="ORF">METZ01_LOCUS191921</name>
</gene>
<name>A0A382DN81_9ZZZZ</name>
<feature type="non-terminal residue" evidence="1">
    <location>
        <position position="1"/>
    </location>
</feature>
<sequence>VSLFVWTNSTVSLWLPVNIFGRRSGKYLPSTSYSETEPAEIVAGDRVAWKRTDLRTDYDPRYHHKEGS</sequence>
<reference evidence="1" key="1">
    <citation type="submission" date="2018-05" db="EMBL/GenBank/DDBJ databases">
        <authorList>
            <person name="Lanie J.A."/>
            <person name="Ng W.-L."/>
            <person name="Kazmierczak K.M."/>
            <person name="Andrzejewski T.M."/>
            <person name="Davidsen T.M."/>
            <person name="Wayne K.J."/>
            <person name="Tettelin H."/>
            <person name="Glass J.I."/>
            <person name="Rusch D."/>
            <person name="Podicherti R."/>
            <person name="Tsui H.-C.T."/>
            <person name="Winkler M.E."/>
        </authorList>
    </citation>
    <scope>NUCLEOTIDE SEQUENCE</scope>
</reference>
<organism evidence="1">
    <name type="scientific">marine metagenome</name>
    <dbReference type="NCBI Taxonomy" id="408172"/>
    <lineage>
        <taxon>unclassified sequences</taxon>
        <taxon>metagenomes</taxon>
        <taxon>ecological metagenomes</taxon>
    </lineage>
</organism>
<dbReference type="EMBL" id="UINC01039915">
    <property type="protein sequence ID" value="SVB39067.1"/>
    <property type="molecule type" value="Genomic_DNA"/>
</dbReference>
<dbReference type="AlphaFoldDB" id="A0A382DN81"/>
<proteinExistence type="predicted"/>
<accession>A0A382DN81</accession>